<dbReference type="EMBL" id="CADEHS020000005">
    <property type="protein sequence ID" value="CAG9941661.1"/>
    <property type="molecule type" value="Genomic_DNA"/>
</dbReference>
<reference evidence="1" key="1">
    <citation type="submission" date="2020-04" db="EMBL/GenBank/DDBJ databases">
        <authorList>
            <person name="Broberg M."/>
        </authorList>
    </citation>
    <scope>NUCLEOTIDE SEQUENCE</scope>
</reference>
<organism evidence="1 2">
    <name type="scientific">Clonostachys rosea f. rosea IK726</name>
    <dbReference type="NCBI Taxonomy" id="1349383"/>
    <lineage>
        <taxon>Eukaryota</taxon>
        <taxon>Fungi</taxon>
        <taxon>Dikarya</taxon>
        <taxon>Ascomycota</taxon>
        <taxon>Pezizomycotina</taxon>
        <taxon>Sordariomycetes</taxon>
        <taxon>Hypocreomycetidae</taxon>
        <taxon>Hypocreales</taxon>
        <taxon>Bionectriaceae</taxon>
        <taxon>Clonostachys</taxon>
    </lineage>
</organism>
<reference evidence="1" key="2">
    <citation type="submission" date="2021-10" db="EMBL/GenBank/DDBJ databases">
        <authorList>
            <person name="Piombo E."/>
        </authorList>
    </citation>
    <scope>NUCLEOTIDE SEQUENCE</scope>
</reference>
<gene>
    <name evidence="1" type="ORF">CRV2_00003095</name>
</gene>
<proteinExistence type="predicted"/>
<sequence>MQDCLSMQAEQAAHDLNEIRTSIVPIQTDIQAGRTTTSKSTAHQATKVIESLRGYLQEWFDFQPTIQASIDTAYVQHNDLVTVTPLAASPGASSPLLAAHPPFFLGGQPILVASPASSMAQPLKAAVLRGGWDPGGDDQGVAAGGGAVSGALDEMEVLRLRKAPDLSNAALCMRRSCIN</sequence>
<comment type="caution">
    <text evidence="1">The sequence shown here is derived from an EMBL/GenBank/DDBJ whole genome shotgun (WGS) entry which is preliminary data.</text>
</comment>
<keyword evidence="2" id="KW-1185">Reference proteome</keyword>
<name>A0ACA9TM66_BIOOC</name>
<dbReference type="Proteomes" id="UP000836387">
    <property type="component" value="Unassembled WGS sequence"/>
</dbReference>
<accession>A0ACA9TM66</accession>
<evidence type="ECO:0000313" key="1">
    <source>
        <dbReference type="EMBL" id="CAG9941661.1"/>
    </source>
</evidence>
<evidence type="ECO:0000313" key="2">
    <source>
        <dbReference type="Proteomes" id="UP000836387"/>
    </source>
</evidence>
<protein>
    <submittedName>
        <fullName evidence="1">Uncharacterized protein</fullName>
    </submittedName>
</protein>